<evidence type="ECO:0000313" key="2">
    <source>
        <dbReference type="EMBL" id="ESS72815.1"/>
    </source>
</evidence>
<reference evidence="2 3" key="1">
    <citation type="journal article" date="2013" name="Genome Announc.">
        <title>Draft Genome Sequence of the Methanotrophic Gammaproteobacterium Methyloglobulus morosus DSM 22980 Strain KoM1.</title>
        <authorList>
            <person name="Poehlein A."/>
            <person name="Deutzmann J.S."/>
            <person name="Daniel R."/>
            <person name="Simeonova D.D."/>
        </authorList>
    </citation>
    <scope>NUCLEOTIDE SEQUENCE [LARGE SCALE GENOMIC DNA]</scope>
    <source>
        <strain evidence="2 3">KoM1</strain>
    </source>
</reference>
<comment type="caution">
    <text evidence="2">The sequence shown here is derived from an EMBL/GenBank/DDBJ whole genome shotgun (WGS) entry which is preliminary data.</text>
</comment>
<name>V5BHM9_9GAMM</name>
<dbReference type="STRING" id="1116472.MGMO_45c00470"/>
<dbReference type="InterPro" id="IPR047655">
    <property type="entry name" value="Transpos_IS630-like"/>
</dbReference>
<dbReference type="AlphaFoldDB" id="V5BHM9"/>
<dbReference type="EMBL" id="AYLO01000044">
    <property type="protein sequence ID" value="ESS72815.1"/>
    <property type="molecule type" value="Genomic_DNA"/>
</dbReference>
<gene>
    <name evidence="2" type="ORF">MGMO_45c00470</name>
</gene>
<dbReference type="eggNOG" id="COG3335">
    <property type="taxonomic scope" value="Bacteria"/>
</dbReference>
<sequence length="207" mass="24177">MEDVLDLYEEPYDPKRPMVCFDESPKQLIAEAREPIPAEPGIPARYDTEYERMGVCDLMMICEPKRGFRQVDITDRRTKIEFAHCMKHIADLYPDAMVIRVVLDNLNTHKIASLYEAFPAEQARELARRLEFHYTPKHGSWLNIAEIELAVLSNMCLSKRIPDKETLRREVEANVQERNLKATPVNWRFTNQDARRKLARLYPAVST</sequence>
<organism evidence="2 3">
    <name type="scientific">Methyloglobulus morosus KoM1</name>
    <dbReference type="NCBI Taxonomy" id="1116472"/>
    <lineage>
        <taxon>Bacteria</taxon>
        <taxon>Pseudomonadati</taxon>
        <taxon>Pseudomonadota</taxon>
        <taxon>Gammaproteobacteria</taxon>
        <taxon>Methylococcales</taxon>
        <taxon>Methylococcaceae</taxon>
        <taxon>Methyloglobulus</taxon>
    </lineage>
</organism>
<evidence type="ECO:0000313" key="3">
    <source>
        <dbReference type="Proteomes" id="UP000017842"/>
    </source>
</evidence>
<protein>
    <submittedName>
        <fullName evidence="2">Transposase</fullName>
    </submittedName>
</protein>
<accession>V5BHM9</accession>
<proteinExistence type="predicted"/>
<evidence type="ECO:0000259" key="1">
    <source>
        <dbReference type="Pfam" id="PF13358"/>
    </source>
</evidence>
<keyword evidence="3" id="KW-1185">Reference proteome</keyword>
<dbReference type="Pfam" id="PF13358">
    <property type="entry name" value="DDE_3"/>
    <property type="match status" value="1"/>
</dbReference>
<dbReference type="PATRIC" id="fig|1116472.3.peg.1363"/>
<dbReference type="Proteomes" id="UP000017842">
    <property type="component" value="Unassembled WGS sequence"/>
</dbReference>
<dbReference type="InterPro" id="IPR038717">
    <property type="entry name" value="Tc1-like_DDE_dom"/>
</dbReference>
<dbReference type="NCBIfam" id="NF033545">
    <property type="entry name" value="transpos_IS630"/>
    <property type="match status" value="1"/>
</dbReference>
<feature type="domain" description="Tc1-like transposase DDE" evidence="1">
    <location>
        <begin position="17"/>
        <end position="168"/>
    </location>
</feature>